<feature type="region of interest" description="Disordered" evidence="1">
    <location>
        <begin position="23"/>
        <end position="54"/>
    </location>
</feature>
<dbReference type="EMBL" id="BJNY01000004">
    <property type="protein sequence ID" value="GED05228.1"/>
    <property type="molecule type" value="Genomic_DNA"/>
</dbReference>
<evidence type="ECO:0000256" key="2">
    <source>
        <dbReference type="SAM" id="SignalP"/>
    </source>
</evidence>
<protein>
    <recommendedName>
        <fullName evidence="5">PknH-like extracellular domain-containing protein</fullName>
    </recommendedName>
</protein>
<dbReference type="PROSITE" id="PS51257">
    <property type="entry name" value="PROKAR_LIPOPROTEIN"/>
    <property type="match status" value="1"/>
</dbReference>
<reference evidence="3 4" key="1">
    <citation type="submission" date="2019-06" db="EMBL/GenBank/DDBJ databases">
        <title>Whole genome shotgun sequence of Glutamicibacter uratoxydans NBRC 15515.</title>
        <authorList>
            <person name="Hosoyama A."/>
            <person name="Uohara A."/>
            <person name="Ohji S."/>
            <person name="Ichikawa N."/>
        </authorList>
    </citation>
    <scope>NUCLEOTIDE SEQUENCE [LARGE SCALE GENOMIC DNA]</scope>
    <source>
        <strain evidence="3 4">NBRC 15515</strain>
    </source>
</reference>
<dbReference type="Proteomes" id="UP000316612">
    <property type="component" value="Unassembled WGS sequence"/>
</dbReference>
<feature type="compositionally biased region" description="Polar residues" evidence="1">
    <location>
        <begin position="27"/>
        <end position="46"/>
    </location>
</feature>
<evidence type="ECO:0000313" key="3">
    <source>
        <dbReference type="EMBL" id="GED05228.1"/>
    </source>
</evidence>
<organism evidence="3 4">
    <name type="scientific">Glutamicibacter uratoxydans</name>
    <name type="common">Arthrobacter uratoxydans</name>
    <dbReference type="NCBI Taxonomy" id="43667"/>
    <lineage>
        <taxon>Bacteria</taxon>
        <taxon>Bacillati</taxon>
        <taxon>Actinomycetota</taxon>
        <taxon>Actinomycetes</taxon>
        <taxon>Micrococcales</taxon>
        <taxon>Micrococcaceae</taxon>
        <taxon>Glutamicibacter</taxon>
    </lineage>
</organism>
<evidence type="ECO:0008006" key="5">
    <source>
        <dbReference type="Google" id="ProtNLM"/>
    </source>
</evidence>
<dbReference type="OrthoDB" id="4954501at2"/>
<name>A0A4Y4DPC9_GLUUR</name>
<keyword evidence="4" id="KW-1185">Reference proteome</keyword>
<evidence type="ECO:0000256" key="1">
    <source>
        <dbReference type="SAM" id="MobiDB-lite"/>
    </source>
</evidence>
<accession>A0A4Y4DPC9</accession>
<dbReference type="AlphaFoldDB" id="A0A4Y4DPC9"/>
<sequence>MPKKIAAFALLSVLALASCSAAGDSGQMPQDSTHQKAASASPSAQETDPADMSPAEVATTAGAVMAAKLGFPNSARITGQDLKDLAKKPDALKDIVVLPGACQGTIDDLNWSPVQLGTQAARTDFTNEAQNITGSIEVAKLDSDADRAAVAAHNKNVAKILSDCSGVKINGLDYSEDLKFSDPAVEKADSSLYYTRNGQYPQDSLVLISSTKDYAAMVSFVSAAPINDAKFNQVATSILDAALTQVK</sequence>
<feature type="chain" id="PRO_5039145349" description="PknH-like extracellular domain-containing protein" evidence="2">
    <location>
        <begin position="22"/>
        <end position="247"/>
    </location>
</feature>
<gene>
    <name evidence="3" type="ORF">AUR04nite_07600</name>
</gene>
<feature type="signal peptide" evidence="2">
    <location>
        <begin position="1"/>
        <end position="21"/>
    </location>
</feature>
<comment type="caution">
    <text evidence="3">The sequence shown here is derived from an EMBL/GenBank/DDBJ whole genome shotgun (WGS) entry which is preliminary data.</text>
</comment>
<dbReference type="RefSeq" id="WP_141362103.1">
    <property type="nucleotide sequence ID" value="NZ_BAAAJL010000001.1"/>
</dbReference>
<proteinExistence type="predicted"/>
<keyword evidence="2" id="KW-0732">Signal</keyword>
<evidence type="ECO:0000313" key="4">
    <source>
        <dbReference type="Proteomes" id="UP000316612"/>
    </source>
</evidence>